<proteinExistence type="inferred from homology"/>
<comment type="subunit">
    <text evidence="3">Homotetramer.</text>
</comment>
<dbReference type="PANTHER" id="PTHR11941:SF54">
    <property type="entry name" value="ENOYL-COA HYDRATASE, MITOCHONDRIAL"/>
    <property type="match status" value="1"/>
</dbReference>
<dbReference type="InterPro" id="IPR001753">
    <property type="entry name" value="Enoyl-CoA_hydra/iso"/>
</dbReference>
<reference evidence="9" key="1">
    <citation type="submission" date="2011-12" db="EMBL/GenBank/DDBJ databases">
        <title>The complete genome of chromosome of Sulfobacillus acidophilus DSM 10332.</title>
        <authorList>
            <person name="Lucas S."/>
            <person name="Han J."/>
            <person name="Lapidus A."/>
            <person name="Bruce D."/>
            <person name="Goodwin L."/>
            <person name="Pitluck S."/>
            <person name="Peters L."/>
            <person name="Kyrpides N."/>
            <person name="Mavromatis K."/>
            <person name="Ivanova N."/>
            <person name="Mikhailova N."/>
            <person name="Chertkov O."/>
            <person name="Saunders E."/>
            <person name="Detter J.C."/>
            <person name="Tapia R."/>
            <person name="Han C."/>
            <person name="Land M."/>
            <person name="Hauser L."/>
            <person name="Markowitz V."/>
            <person name="Cheng J.-F."/>
            <person name="Hugenholtz P."/>
            <person name="Woyke T."/>
            <person name="Wu D."/>
            <person name="Pukall R."/>
            <person name="Gehrich-Schroeter G."/>
            <person name="Schneider S."/>
            <person name="Klenk H.-P."/>
            <person name="Eisen J.A."/>
        </authorList>
    </citation>
    <scope>NUCLEOTIDE SEQUENCE [LARGE SCALE GENOMIC DNA]</scope>
    <source>
        <strain evidence="9">ATCC 700253 / DSM 10332 / NAL</strain>
    </source>
</reference>
<dbReference type="FunFam" id="1.10.12.10:FF:000001">
    <property type="entry name" value="Probable enoyl-CoA hydratase, mitochondrial"/>
    <property type="match status" value="1"/>
</dbReference>
<keyword evidence="9" id="KW-1185">Reference proteome</keyword>
<name>G8TZT3_SULAD</name>
<keyword evidence="4 8" id="KW-0456">Lyase</keyword>
<evidence type="ECO:0000313" key="8">
    <source>
        <dbReference type="EMBL" id="AEW06413.1"/>
    </source>
</evidence>
<dbReference type="STRING" id="679936.Sulac_2952"/>
<dbReference type="PANTHER" id="PTHR11941">
    <property type="entry name" value="ENOYL-COA HYDRATASE-RELATED"/>
    <property type="match status" value="1"/>
</dbReference>
<dbReference type="KEGG" id="sap:Sulac_2952"/>
<dbReference type="InterPro" id="IPR018376">
    <property type="entry name" value="Enoyl-CoA_hyd/isom_CS"/>
</dbReference>
<dbReference type="InterPro" id="IPR014748">
    <property type="entry name" value="Enoyl-CoA_hydra_C"/>
</dbReference>
<comment type="similarity">
    <text evidence="2 7">Belongs to the enoyl-CoA hydratase/isomerase family.</text>
</comment>
<evidence type="ECO:0000256" key="6">
    <source>
        <dbReference type="ARBA" id="ARBA00067035"/>
    </source>
</evidence>
<comment type="pathway">
    <text evidence="1">Lipid metabolism; butanoate metabolism.</text>
</comment>
<dbReference type="SUPFAM" id="SSF52096">
    <property type="entry name" value="ClpP/crotonase"/>
    <property type="match status" value="1"/>
</dbReference>
<accession>G8TZT3</accession>
<evidence type="ECO:0000256" key="1">
    <source>
        <dbReference type="ARBA" id="ARBA00005086"/>
    </source>
</evidence>
<dbReference type="PATRIC" id="fig|679936.5.peg.3044"/>
<evidence type="ECO:0000256" key="2">
    <source>
        <dbReference type="ARBA" id="ARBA00005254"/>
    </source>
</evidence>
<gene>
    <name evidence="8" type="ordered locus">Sulac_2952</name>
</gene>
<dbReference type="AlphaFoldDB" id="G8TZT3"/>
<evidence type="ECO:0000256" key="7">
    <source>
        <dbReference type="RuleBase" id="RU003707"/>
    </source>
</evidence>
<dbReference type="Pfam" id="PF00378">
    <property type="entry name" value="ECH_1"/>
    <property type="match status" value="1"/>
</dbReference>
<evidence type="ECO:0000256" key="5">
    <source>
        <dbReference type="ARBA" id="ARBA00050624"/>
    </source>
</evidence>
<dbReference type="EMBL" id="CP003179">
    <property type="protein sequence ID" value="AEW06413.1"/>
    <property type="molecule type" value="Genomic_DNA"/>
</dbReference>
<dbReference type="Gene3D" id="3.90.226.10">
    <property type="entry name" value="2-enoyl-CoA Hydratase, Chain A, domain 1"/>
    <property type="match status" value="1"/>
</dbReference>
<dbReference type="Gene3D" id="1.10.12.10">
    <property type="entry name" value="Lyase 2-enoyl-coa Hydratase, Chain A, domain 2"/>
    <property type="match status" value="1"/>
</dbReference>
<dbReference type="Proteomes" id="UP000005439">
    <property type="component" value="Chromosome"/>
</dbReference>
<evidence type="ECO:0000256" key="3">
    <source>
        <dbReference type="ARBA" id="ARBA00011881"/>
    </source>
</evidence>
<dbReference type="EC" id="4.2.1.150" evidence="6"/>
<protein>
    <recommendedName>
        <fullName evidence="6">short-chain-enoyl-CoA hydratase</fullName>
        <ecNumber evidence="6">4.2.1.150</ecNumber>
    </recommendedName>
</protein>
<dbReference type="GO" id="GO:0006635">
    <property type="term" value="P:fatty acid beta-oxidation"/>
    <property type="evidence" value="ECO:0007669"/>
    <property type="project" value="TreeGrafter"/>
</dbReference>
<dbReference type="InterPro" id="IPR029045">
    <property type="entry name" value="ClpP/crotonase-like_dom_sf"/>
</dbReference>
<dbReference type="HOGENOM" id="CLU_009834_7_6_9"/>
<reference evidence="8 9" key="2">
    <citation type="journal article" date="2012" name="Stand. Genomic Sci.">
        <title>Complete genome sequence of the moderately thermophilic mineral-sulfide-oxidizing firmicute Sulfobacillus acidophilus type strain (NAL(T)).</title>
        <authorList>
            <person name="Anderson I."/>
            <person name="Chertkov O."/>
            <person name="Chen A."/>
            <person name="Saunders E."/>
            <person name="Lapidus A."/>
            <person name="Nolan M."/>
            <person name="Lucas S."/>
            <person name="Hammon N."/>
            <person name="Deshpande S."/>
            <person name="Cheng J.F."/>
            <person name="Han C."/>
            <person name="Tapia R."/>
            <person name="Goodwin L.A."/>
            <person name="Pitluck S."/>
            <person name="Liolios K."/>
            <person name="Pagani I."/>
            <person name="Ivanova N."/>
            <person name="Mikhailova N."/>
            <person name="Pati A."/>
            <person name="Palaniappan K."/>
            <person name="Land M."/>
            <person name="Pan C."/>
            <person name="Rohde M."/>
            <person name="Pukall R."/>
            <person name="Goker M."/>
            <person name="Detter J.C."/>
            <person name="Woyke T."/>
            <person name="Bristow J."/>
            <person name="Eisen J.A."/>
            <person name="Markowitz V."/>
            <person name="Hugenholtz P."/>
            <person name="Kyrpides N.C."/>
            <person name="Klenk H.P."/>
            <person name="Mavromatis K."/>
        </authorList>
    </citation>
    <scope>NUCLEOTIDE SEQUENCE [LARGE SCALE GENOMIC DNA]</scope>
    <source>
        <strain evidence="9">ATCC 700253 / DSM 10332 / NAL</strain>
    </source>
</reference>
<evidence type="ECO:0000256" key="4">
    <source>
        <dbReference type="ARBA" id="ARBA00023239"/>
    </source>
</evidence>
<evidence type="ECO:0000313" key="9">
    <source>
        <dbReference type="Proteomes" id="UP000005439"/>
    </source>
</evidence>
<dbReference type="GO" id="GO:0018812">
    <property type="term" value="F:3-hydroxyacyl-CoA dehydratase activity"/>
    <property type="evidence" value="ECO:0007669"/>
    <property type="project" value="UniProtKB-EC"/>
</dbReference>
<organism evidence="8 9">
    <name type="scientific">Sulfobacillus acidophilus (strain ATCC 700253 / DSM 10332 / NAL)</name>
    <dbReference type="NCBI Taxonomy" id="679936"/>
    <lineage>
        <taxon>Bacteria</taxon>
        <taxon>Bacillati</taxon>
        <taxon>Bacillota</taxon>
        <taxon>Clostridia</taxon>
        <taxon>Eubacteriales</taxon>
        <taxon>Clostridiales Family XVII. Incertae Sedis</taxon>
        <taxon>Sulfobacillus</taxon>
    </lineage>
</organism>
<dbReference type="FunFam" id="3.90.226.10:FF:000009">
    <property type="entry name" value="Carnitinyl-CoA dehydratase"/>
    <property type="match status" value="1"/>
</dbReference>
<comment type="catalytic activity">
    <reaction evidence="5">
        <text>a short-chain (3S)-3-hydroxyacyl-CoA = a short-chain (2E)-enoyl-CoA + H2O</text>
        <dbReference type="Rhea" id="RHEA:52664"/>
        <dbReference type="ChEBI" id="CHEBI:15377"/>
        <dbReference type="ChEBI" id="CHEBI:87488"/>
        <dbReference type="ChEBI" id="CHEBI:136760"/>
        <dbReference type="EC" id="4.2.1.150"/>
    </reaction>
</comment>
<dbReference type="CDD" id="cd06558">
    <property type="entry name" value="crotonase-like"/>
    <property type="match status" value="1"/>
</dbReference>
<dbReference type="PROSITE" id="PS00166">
    <property type="entry name" value="ENOYL_COA_HYDRATASE"/>
    <property type="match status" value="1"/>
</dbReference>
<sequence>MSVLLEERRGPVAVLTLNRPEVLNALNSELMEELSQTLDRIDQDPVVRVVVLTGNERAFAAGADIQELYHNTPVTMLQSKQINRWESIRKFSKPLIAAVRGWALGGGMELVMACDMVICGDDAHFGQPEIKIGVMPGAGGTQRLTKTIGKVRAMEMVLTGRTIDADEAFRMGLVNRVVPTEQVVDHAVSLAETIAGMPPVAVRLAKESVLTALDTPLEVGLTHERRLFSLLFGTEDQKEGMQAFLEKRKPEFKGR</sequence>